<dbReference type="Gene3D" id="3.30.110.40">
    <property type="entry name" value="TusA-like domain"/>
    <property type="match status" value="1"/>
</dbReference>
<feature type="domain" description="UPF0033" evidence="2">
    <location>
        <begin position="7"/>
        <end position="31"/>
    </location>
</feature>
<organism evidence="3 4">
    <name type="scientific">Amaricoccus solimangrovi</name>
    <dbReference type="NCBI Taxonomy" id="2589815"/>
    <lineage>
        <taxon>Bacteria</taxon>
        <taxon>Pseudomonadati</taxon>
        <taxon>Pseudomonadota</taxon>
        <taxon>Alphaproteobacteria</taxon>
        <taxon>Rhodobacterales</taxon>
        <taxon>Paracoccaceae</taxon>
        <taxon>Amaricoccus</taxon>
    </lineage>
</organism>
<comment type="similarity">
    <text evidence="1">Belongs to the sulfur carrier protein TusA family.</text>
</comment>
<dbReference type="AlphaFoldDB" id="A0A501WEV9"/>
<keyword evidence="4" id="KW-1185">Reference proteome</keyword>
<dbReference type="Proteomes" id="UP000319255">
    <property type="component" value="Unassembled WGS sequence"/>
</dbReference>
<dbReference type="InterPro" id="IPR001455">
    <property type="entry name" value="TusA-like"/>
</dbReference>
<evidence type="ECO:0000313" key="4">
    <source>
        <dbReference type="Proteomes" id="UP000319255"/>
    </source>
</evidence>
<keyword evidence="3" id="KW-0808">Transferase</keyword>
<accession>A0A501WEV9</accession>
<gene>
    <name evidence="3" type="ORF">FJM51_18980</name>
</gene>
<reference evidence="3 4" key="1">
    <citation type="submission" date="2019-06" db="EMBL/GenBank/DDBJ databases">
        <title>A novel bacterium of genus Amaricoccus, isolated from marine sediment.</title>
        <authorList>
            <person name="Huang H."/>
            <person name="Mo K."/>
            <person name="Hu Y."/>
        </authorList>
    </citation>
    <scope>NUCLEOTIDE SEQUENCE [LARGE SCALE GENOMIC DNA]</scope>
    <source>
        <strain evidence="3 4">HB172011</strain>
    </source>
</reference>
<name>A0A501WEV9_9RHOB</name>
<dbReference type="PANTHER" id="PTHR33279">
    <property type="entry name" value="SULFUR CARRIER PROTEIN YEDF-RELATED"/>
    <property type="match status" value="1"/>
</dbReference>
<evidence type="ECO:0000256" key="1">
    <source>
        <dbReference type="ARBA" id="ARBA00008984"/>
    </source>
</evidence>
<dbReference type="GO" id="GO:0016740">
    <property type="term" value="F:transferase activity"/>
    <property type="evidence" value="ECO:0007669"/>
    <property type="project" value="UniProtKB-KW"/>
</dbReference>
<dbReference type="EMBL" id="VFRP01000026">
    <property type="protein sequence ID" value="TPE47958.1"/>
    <property type="molecule type" value="Genomic_DNA"/>
</dbReference>
<dbReference type="Pfam" id="PF01206">
    <property type="entry name" value="TusA"/>
    <property type="match status" value="1"/>
</dbReference>
<dbReference type="CDD" id="cd00291">
    <property type="entry name" value="SirA_YedF_YeeD"/>
    <property type="match status" value="1"/>
</dbReference>
<dbReference type="PROSITE" id="PS01148">
    <property type="entry name" value="UPF0033"/>
    <property type="match status" value="1"/>
</dbReference>
<dbReference type="OrthoDB" id="9797551at2"/>
<proteinExistence type="inferred from homology"/>
<sequence length="80" mass="8624">MDWDDEIDARGLLCPLPVLRARKRLLALPEGAVLRVLADDPAAVVDMPHFCAEAGHLLLRASEEAGATAWLIRRGPGRGA</sequence>
<protein>
    <submittedName>
        <fullName evidence="3">Sulfurtransferase TusA family protein</fullName>
    </submittedName>
</protein>
<evidence type="ECO:0000313" key="3">
    <source>
        <dbReference type="EMBL" id="TPE47958.1"/>
    </source>
</evidence>
<dbReference type="SUPFAM" id="SSF64307">
    <property type="entry name" value="SirA-like"/>
    <property type="match status" value="1"/>
</dbReference>
<evidence type="ECO:0000259" key="2">
    <source>
        <dbReference type="PROSITE" id="PS01148"/>
    </source>
</evidence>
<dbReference type="PANTHER" id="PTHR33279:SF6">
    <property type="entry name" value="SULFUR CARRIER PROTEIN YEDF-RELATED"/>
    <property type="match status" value="1"/>
</dbReference>
<dbReference type="InterPro" id="IPR036868">
    <property type="entry name" value="TusA-like_sf"/>
</dbReference>
<dbReference type="RefSeq" id="WP_140455709.1">
    <property type="nucleotide sequence ID" value="NZ_VFRP01000026.1"/>
</dbReference>
<comment type="caution">
    <text evidence="3">The sequence shown here is derived from an EMBL/GenBank/DDBJ whole genome shotgun (WGS) entry which is preliminary data.</text>
</comment>